<dbReference type="AlphaFoldDB" id="A0A915LMR4"/>
<dbReference type="WBParaSite" id="scaffold14264_cov144.g17363">
    <property type="protein sequence ID" value="scaffold14264_cov144.g17363"/>
    <property type="gene ID" value="scaffold14264_cov144.g17363"/>
</dbReference>
<proteinExistence type="predicted"/>
<protein>
    <submittedName>
        <fullName evidence="3">Uncharacterized protein</fullName>
    </submittedName>
</protein>
<feature type="compositionally biased region" description="Basic residues" evidence="1">
    <location>
        <begin position="217"/>
        <end position="226"/>
    </location>
</feature>
<dbReference type="Proteomes" id="UP000887561">
    <property type="component" value="Unplaced"/>
</dbReference>
<organism evidence="2 3">
    <name type="scientific">Meloidogyne javanica</name>
    <name type="common">Root-knot nematode worm</name>
    <dbReference type="NCBI Taxonomy" id="6303"/>
    <lineage>
        <taxon>Eukaryota</taxon>
        <taxon>Metazoa</taxon>
        <taxon>Ecdysozoa</taxon>
        <taxon>Nematoda</taxon>
        <taxon>Chromadorea</taxon>
        <taxon>Rhabditida</taxon>
        <taxon>Tylenchina</taxon>
        <taxon>Tylenchomorpha</taxon>
        <taxon>Tylenchoidea</taxon>
        <taxon>Meloidogynidae</taxon>
        <taxon>Meloidogyninae</taxon>
        <taxon>Meloidogyne</taxon>
        <taxon>Meloidogyne incognita group</taxon>
    </lineage>
</organism>
<feature type="region of interest" description="Disordered" evidence="1">
    <location>
        <begin position="210"/>
        <end position="235"/>
    </location>
</feature>
<reference evidence="3" key="1">
    <citation type="submission" date="2022-11" db="UniProtKB">
        <authorList>
            <consortium name="WormBaseParasite"/>
        </authorList>
    </citation>
    <scope>IDENTIFICATION</scope>
</reference>
<name>A0A915LMR4_MELJA</name>
<feature type="region of interest" description="Disordered" evidence="1">
    <location>
        <begin position="1"/>
        <end position="29"/>
    </location>
</feature>
<evidence type="ECO:0000256" key="1">
    <source>
        <dbReference type="SAM" id="MobiDB-lite"/>
    </source>
</evidence>
<feature type="compositionally biased region" description="Pro residues" evidence="1">
    <location>
        <begin position="1"/>
        <end position="10"/>
    </location>
</feature>
<keyword evidence="2" id="KW-1185">Reference proteome</keyword>
<accession>A0A915LMR4</accession>
<sequence length="235" mass="27627">MPEYYDPPPKSSSGESSPEQMFDPAEFDSEEEPEDTFHFSLTELSVLIRVLKTVSIEDVKDLNDLSSFIRNKTENVLEGIYERFNNDFGQKFFNNLEGIIIYHSENYETDVEQSRKNERFILQKLLNFRVETTIEKYAEFLNNMGIMPMPENTTFDALKQDKNSLQYFAHSDEGIKYMMRHLNSEEVSIRSYLENFNIFEVYKKCRQHAHSGQVYQRRGRGARRNRGGPNRGGRQ</sequence>
<evidence type="ECO:0000313" key="3">
    <source>
        <dbReference type="WBParaSite" id="scaffold14264_cov144.g17363"/>
    </source>
</evidence>
<evidence type="ECO:0000313" key="2">
    <source>
        <dbReference type="Proteomes" id="UP000887561"/>
    </source>
</evidence>